<evidence type="ECO:0008006" key="4">
    <source>
        <dbReference type="Google" id="ProtNLM"/>
    </source>
</evidence>
<keyword evidence="1" id="KW-1133">Transmembrane helix</keyword>
<keyword evidence="3" id="KW-1185">Reference proteome</keyword>
<dbReference type="AlphaFoldDB" id="A0A6M0RP73"/>
<feature type="transmembrane region" description="Helical" evidence="1">
    <location>
        <begin position="86"/>
        <end position="104"/>
    </location>
</feature>
<evidence type="ECO:0000256" key="1">
    <source>
        <dbReference type="SAM" id="Phobius"/>
    </source>
</evidence>
<feature type="transmembrane region" description="Helical" evidence="1">
    <location>
        <begin position="162"/>
        <end position="182"/>
    </location>
</feature>
<keyword evidence="1" id="KW-0472">Membrane</keyword>
<dbReference type="Proteomes" id="UP000481033">
    <property type="component" value="Unassembled WGS sequence"/>
</dbReference>
<feature type="transmembrane region" description="Helical" evidence="1">
    <location>
        <begin position="250"/>
        <end position="270"/>
    </location>
</feature>
<name>A0A6M0RP73_9CYAN</name>
<organism evidence="2 3">
    <name type="scientific">Adonisia turfae CCMR0081</name>
    <dbReference type="NCBI Taxonomy" id="2292702"/>
    <lineage>
        <taxon>Bacteria</taxon>
        <taxon>Bacillati</taxon>
        <taxon>Cyanobacteriota</taxon>
        <taxon>Adonisia</taxon>
        <taxon>Adonisia turfae</taxon>
    </lineage>
</organism>
<proteinExistence type="predicted"/>
<reference evidence="2 3" key="1">
    <citation type="journal article" date="2020" name="Microb. Ecol.">
        <title>Ecogenomics of the Marine Benthic Filamentous Cyanobacterium Adonisia.</title>
        <authorList>
            <person name="Walter J.M."/>
            <person name="Coutinho F.H."/>
            <person name="Leomil L."/>
            <person name="Hargreaves P.I."/>
            <person name="Campeao M.E."/>
            <person name="Vieira V.V."/>
            <person name="Silva B.S."/>
            <person name="Fistarol G.O."/>
            <person name="Salomon P.S."/>
            <person name="Sawabe T."/>
            <person name="Mino S."/>
            <person name="Hosokawa M."/>
            <person name="Miyashita H."/>
            <person name="Maruyama F."/>
            <person name="van Verk M.C."/>
            <person name="Dutilh B.E."/>
            <person name="Thompson C.C."/>
            <person name="Thompson F.L."/>
        </authorList>
    </citation>
    <scope>NUCLEOTIDE SEQUENCE [LARGE SCALE GENOMIC DNA]</scope>
    <source>
        <strain evidence="2 3">CCMR0081</strain>
    </source>
</reference>
<feature type="transmembrane region" description="Helical" evidence="1">
    <location>
        <begin position="137"/>
        <end position="156"/>
    </location>
</feature>
<protein>
    <recommendedName>
        <fullName evidence="4">YwiC-like protein</fullName>
    </recommendedName>
</protein>
<dbReference type="EMBL" id="QXHD01000004">
    <property type="protein sequence ID" value="NEZ58065.1"/>
    <property type="molecule type" value="Genomic_DNA"/>
</dbReference>
<evidence type="ECO:0000313" key="2">
    <source>
        <dbReference type="EMBL" id="NEZ58065.1"/>
    </source>
</evidence>
<accession>A0A6M0RP73</accession>
<dbReference type="InterPro" id="IPR025576">
    <property type="entry name" value="YwiC"/>
</dbReference>
<feature type="transmembrane region" description="Helical" evidence="1">
    <location>
        <begin position="194"/>
        <end position="213"/>
    </location>
</feature>
<comment type="caution">
    <text evidence="2">The sequence shown here is derived from an EMBL/GenBank/DDBJ whole genome shotgun (WGS) entry which is preliminary data.</text>
</comment>
<keyword evidence="1" id="KW-0812">Transmembrane</keyword>
<dbReference type="Pfam" id="PF14256">
    <property type="entry name" value="YwiC"/>
    <property type="match status" value="1"/>
</dbReference>
<gene>
    <name evidence="2" type="ORF">DXZ20_20935</name>
</gene>
<feature type="transmembrane region" description="Helical" evidence="1">
    <location>
        <begin position="219"/>
        <end position="238"/>
    </location>
</feature>
<sequence length="278" mass="30615">MTSSQVATFSISTSRAGSTKPIYWPTFSPEHGVLLVLAGALLTGASLAQTWTWETSLACLGAFLGLQAEHPLVVQIKQRRSWKPRYLLWAGIYGGIAIAIAAYLTYRHPVLLWICSGGVIAMGFDMVAVLRRRQKSIDTEMLMFGAICMATLFIYGTNTGTITLQAIGLWVLNTLFFASAVFTIKLRKVKTSSLTGSLVYHSIAIVIAATLYLLGWLSLFTALTLAVALLKLAVVVLLRDWYCNCRFEYIARFETYFALTYTALACLTVLPEYLPAPT</sequence>
<feature type="transmembrane region" description="Helical" evidence="1">
    <location>
        <begin position="110"/>
        <end position="130"/>
    </location>
</feature>
<evidence type="ECO:0000313" key="3">
    <source>
        <dbReference type="Proteomes" id="UP000481033"/>
    </source>
</evidence>